<dbReference type="InterPro" id="IPR050556">
    <property type="entry name" value="Type_II_TA_system_RNase"/>
</dbReference>
<keyword evidence="10" id="KW-1185">Reference proteome</keyword>
<evidence type="ECO:0000313" key="10">
    <source>
        <dbReference type="Proteomes" id="UP000501466"/>
    </source>
</evidence>
<keyword evidence="4" id="KW-0479">Metal-binding</keyword>
<proteinExistence type="inferred from homology"/>
<evidence type="ECO:0000259" key="8">
    <source>
        <dbReference type="Pfam" id="PF01850"/>
    </source>
</evidence>
<accession>A0A6F8PJQ3</accession>
<dbReference type="InterPro" id="IPR002716">
    <property type="entry name" value="PIN_dom"/>
</dbReference>
<dbReference type="EMBL" id="AP021888">
    <property type="protein sequence ID" value="BBP42325.1"/>
    <property type="molecule type" value="Genomic_DNA"/>
</dbReference>
<dbReference type="PANTHER" id="PTHR33653:SF1">
    <property type="entry name" value="RIBONUCLEASE VAPC2"/>
    <property type="match status" value="1"/>
</dbReference>
<gene>
    <name evidence="9" type="primary">vapC_1</name>
    <name evidence="9" type="ORF">THMIRHAT_00710</name>
</gene>
<name>A0A6F8PJQ3_9GAMM</name>
<keyword evidence="6" id="KW-0460">Magnesium</keyword>
<dbReference type="GO" id="GO:0004519">
    <property type="term" value="F:endonuclease activity"/>
    <property type="evidence" value="ECO:0007669"/>
    <property type="project" value="UniProtKB-KW"/>
</dbReference>
<sequence>MGVPSLVIHEMQYGYLKMPEGQRKNAIAEYLKGVVSLLPVLNYDEKSARIHAEIRAHLQTQGMTLPFVDGQIAAIAIANGLTLVTRNTQDFQRIPGIRLENWFS</sequence>
<evidence type="ECO:0000256" key="5">
    <source>
        <dbReference type="ARBA" id="ARBA00022801"/>
    </source>
</evidence>
<keyword evidence="2" id="KW-1277">Toxin-antitoxin system</keyword>
<dbReference type="Proteomes" id="UP000501466">
    <property type="component" value="Chromosome"/>
</dbReference>
<dbReference type="Gene3D" id="3.40.50.1010">
    <property type="entry name" value="5'-nuclease"/>
    <property type="match status" value="1"/>
</dbReference>
<evidence type="ECO:0000256" key="2">
    <source>
        <dbReference type="ARBA" id="ARBA00022649"/>
    </source>
</evidence>
<dbReference type="PANTHER" id="PTHR33653">
    <property type="entry name" value="RIBONUCLEASE VAPC2"/>
    <property type="match status" value="1"/>
</dbReference>
<organism evidence="9 10">
    <name type="scientific">Thiosulfativibrio zosterae</name>
    <dbReference type="NCBI Taxonomy" id="2675053"/>
    <lineage>
        <taxon>Bacteria</taxon>
        <taxon>Pseudomonadati</taxon>
        <taxon>Pseudomonadota</taxon>
        <taxon>Gammaproteobacteria</taxon>
        <taxon>Thiotrichales</taxon>
        <taxon>Piscirickettsiaceae</taxon>
        <taxon>Thiosulfativibrio</taxon>
    </lineage>
</organism>
<comment type="cofactor">
    <cofactor evidence="1">
        <name>Mg(2+)</name>
        <dbReference type="ChEBI" id="CHEBI:18420"/>
    </cofactor>
</comment>
<dbReference type="Pfam" id="PF01850">
    <property type="entry name" value="PIN"/>
    <property type="match status" value="1"/>
</dbReference>
<comment type="similarity">
    <text evidence="7">Belongs to the PINc/VapC protein family.</text>
</comment>
<evidence type="ECO:0000313" key="9">
    <source>
        <dbReference type="EMBL" id="BBP42325.1"/>
    </source>
</evidence>
<evidence type="ECO:0000256" key="1">
    <source>
        <dbReference type="ARBA" id="ARBA00001946"/>
    </source>
</evidence>
<dbReference type="AlphaFoldDB" id="A0A6F8PJQ3"/>
<reference evidence="10" key="1">
    <citation type="submission" date="2019-11" db="EMBL/GenBank/DDBJ databases">
        <title>Isolation and characterization of two novel species in the genus Thiomicrorhabdus.</title>
        <authorList>
            <person name="Mochizuki J."/>
            <person name="Kojima H."/>
            <person name="Fukui M."/>
        </authorList>
    </citation>
    <scope>NUCLEOTIDE SEQUENCE [LARGE SCALE GENOMIC DNA]</scope>
    <source>
        <strain evidence="10">AkT22</strain>
    </source>
</reference>
<dbReference type="GO" id="GO:0016787">
    <property type="term" value="F:hydrolase activity"/>
    <property type="evidence" value="ECO:0007669"/>
    <property type="project" value="UniProtKB-KW"/>
</dbReference>
<dbReference type="GO" id="GO:0046872">
    <property type="term" value="F:metal ion binding"/>
    <property type="evidence" value="ECO:0007669"/>
    <property type="project" value="UniProtKB-KW"/>
</dbReference>
<keyword evidence="5" id="KW-0378">Hydrolase</keyword>
<dbReference type="SUPFAM" id="SSF88723">
    <property type="entry name" value="PIN domain-like"/>
    <property type="match status" value="1"/>
</dbReference>
<keyword evidence="9" id="KW-0255">Endonuclease</keyword>
<evidence type="ECO:0000256" key="3">
    <source>
        <dbReference type="ARBA" id="ARBA00022722"/>
    </source>
</evidence>
<evidence type="ECO:0000256" key="4">
    <source>
        <dbReference type="ARBA" id="ARBA00022723"/>
    </source>
</evidence>
<protein>
    <submittedName>
        <fullName evidence="9">tRNA(fMet)-specific endonuclease VapC</fullName>
    </submittedName>
</protein>
<keyword evidence="3" id="KW-0540">Nuclease</keyword>
<dbReference type="KEGG" id="tzo:THMIRHAT_00710"/>
<feature type="domain" description="PIN" evidence="8">
    <location>
        <begin position="2"/>
        <end position="95"/>
    </location>
</feature>
<evidence type="ECO:0000256" key="6">
    <source>
        <dbReference type="ARBA" id="ARBA00022842"/>
    </source>
</evidence>
<evidence type="ECO:0000256" key="7">
    <source>
        <dbReference type="ARBA" id="ARBA00038093"/>
    </source>
</evidence>
<dbReference type="InterPro" id="IPR029060">
    <property type="entry name" value="PIN-like_dom_sf"/>
</dbReference>